<comment type="caution">
    <text evidence="2">The sequence shown here is derived from an EMBL/GenBank/DDBJ whole genome shotgun (WGS) entry which is preliminary data.</text>
</comment>
<dbReference type="EMBL" id="JANEYF010005497">
    <property type="protein sequence ID" value="KAJ8928043.1"/>
    <property type="molecule type" value="Genomic_DNA"/>
</dbReference>
<evidence type="ECO:0000313" key="2">
    <source>
        <dbReference type="EMBL" id="KAJ8928043.1"/>
    </source>
</evidence>
<feature type="transmembrane region" description="Helical" evidence="1">
    <location>
        <begin position="44"/>
        <end position="67"/>
    </location>
</feature>
<accession>A0AAV8WNE9</accession>
<gene>
    <name evidence="2" type="ORF">NQ314_019455</name>
</gene>
<keyword evidence="3" id="KW-1185">Reference proteome</keyword>
<proteinExistence type="predicted"/>
<evidence type="ECO:0000256" key="1">
    <source>
        <dbReference type="SAM" id="Phobius"/>
    </source>
</evidence>
<evidence type="ECO:0000313" key="3">
    <source>
        <dbReference type="Proteomes" id="UP001162156"/>
    </source>
</evidence>
<keyword evidence="1" id="KW-0472">Membrane</keyword>
<dbReference type="Proteomes" id="UP001162156">
    <property type="component" value="Unassembled WGS sequence"/>
</dbReference>
<reference evidence="2" key="1">
    <citation type="journal article" date="2023" name="Insect Mol. Biol.">
        <title>Genome sequencing provides insights into the evolution of gene families encoding plant cell wall-degrading enzymes in longhorned beetles.</title>
        <authorList>
            <person name="Shin N.R."/>
            <person name="Okamura Y."/>
            <person name="Kirsch R."/>
            <person name="Pauchet Y."/>
        </authorList>
    </citation>
    <scope>NUCLEOTIDE SEQUENCE</scope>
    <source>
        <strain evidence="2">RBIC_L_NR</strain>
    </source>
</reference>
<protein>
    <submittedName>
        <fullName evidence="2">Uncharacterized protein</fullName>
    </submittedName>
</protein>
<sequence length="70" mass="7984">MYIVTSNRITSNQQDINHKEHGLHLEMLSTVHRNITDIHNNMDILVILSTATILNLLTMAKVIILTVHPE</sequence>
<keyword evidence="1" id="KW-0812">Transmembrane</keyword>
<dbReference type="AlphaFoldDB" id="A0AAV8WNE9"/>
<organism evidence="2 3">
    <name type="scientific">Rhamnusium bicolor</name>
    <dbReference type="NCBI Taxonomy" id="1586634"/>
    <lineage>
        <taxon>Eukaryota</taxon>
        <taxon>Metazoa</taxon>
        <taxon>Ecdysozoa</taxon>
        <taxon>Arthropoda</taxon>
        <taxon>Hexapoda</taxon>
        <taxon>Insecta</taxon>
        <taxon>Pterygota</taxon>
        <taxon>Neoptera</taxon>
        <taxon>Endopterygota</taxon>
        <taxon>Coleoptera</taxon>
        <taxon>Polyphaga</taxon>
        <taxon>Cucujiformia</taxon>
        <taxon>Chrysomeloidea</taxon>
        <taxon>Cerambycidae</taxon>
        <taxon>Lepturinae</taxon>
        <taxon>Rhagiini</taxon>
        <taxon>Rhamnusium</taxon>
    </lineage>
</organism>
<keyword evidence="1" id="KW-1133">Transmembrane helix</keyword>
<name>A0AAV8WNE9_9CUCU</name>